<accession>A0A9Q1K8L2</accession>
<evidence type="ECO:0008006" key="3">
    <source>
        <dbReference type="Google" id="ProtNLM"/>
    </source>
</evidence>
<sequence length="185" mass="21666">MASGLEEAWQKLKKTDEEEKVVVADDEDDVEKNKPISLCLLGSTRWAYLLLKQTIAMEILSNVEFQMTRFWVEAYNVPWKKQTVFYAKLLASNIEELVSCDKAMMMEVDKVLCFREDIDTSRPLRRGINMMVAGNSFQIYEAPRCLLWLRKVEARLERLWHCYSRRWGSKSAIWVVVKGISFEIT</sequence>
<proteinExistence type="predicted"/>
<name>A0A9Q1K8L2_9CARY</name>
<dbReference type="EMBL" id="JAKOGI010000244">
    <property type="protein sequence ID" value="KAJ8438682.1"/>
    <property type="molecule type" value="Genomic_DNA"/>
</dbReference>
<dbReference type="AlphaFoldDB" id="A0A9Q1K8L2"/>
<evidence type="ECO:0000313" key="1">
    <source>
        <dbReference type="EMBL" id="KAJ8438682.1"/>
    </source>
</evidence>
<comment type="caution">
    <text evidence="1">The sequence shown here is derived from an EMBL/GenBank/DDBJ whole genome shotgun (WGS) entry which is preliminary data.</text>
</comment>
<reference evidence="1" key="1">
    <citation type="submission" date="2022-04" db="EMBL/GenBank/DDBJ databases">
        <title>Carnegiea gigantea Genome sequencing and assembly v2.</title>
        <authorList>
            <person name="Copetti D."/>
            <person name="Sanderson M.J."/>
            <person name="Burquez A."/>
            <person name="Wojciechowski M.F."/>
        </authorList>
    </citation>
    <scope>NUCLEOTIDE SEQUENCE</scope>
    <source>
        <strain evidence="1">SGP5-SGP5p</strain>
        <tissue evidence="1">Aerial part</tissue>
    </source>
</reference>
<dbReference type="Proteomes" id="UP001153076">
    <property type="component" value="Unassembled WGS sequence"/>
</dbReference>
<protein>
    <recommendedName>
        <fullName evidence="3">DUF4283 domain-containing protein</fullName>
    </recommendedName>
</protein>
<keyword evidence="2" id="KW-1185">Reference proteome</keyword>
<evidence type="ECO:0000313" key="2">
    <source>
        <dbReference type="Proteomes" id="UP001153076"/>
    </source>
</evidence>
<organism evidence="1 2">
    <name type="scientific">Carnegiea gigantea</name>
    <dbReference type="NCBI Taxonomy" id="171969"/>
    <lineage>
        <taxon>Eukaryota</taxon>
        <taxon>Viridiplantae</taxon>
        <taxon>Streptophyta</taxon>
        <taxon>Embryophyta</taxon>
        <taxon>Tracheophyta</taxon>
        <taxon>Spermatophyta</taxon>
        <taxon>Magnoliopsida</taxon>
        <taxon>eudicotyledons</taxon>
        <taxon>Gunneridae</taxon>
        <taxon>Pentapetalae</taxon>
        <taxon>Caryophyllales</taxon>
        <taxon>Cactineae</taxon>
        <taxon>Cactaceae</taxon>
        <taxon>Cactoideae</taxon>
        <taxon>Echinocereeae</taxon>
        <taxon>Carnegiea</taxon>
    </lineage>
</organism>
<gene>
    <name evidence="1" type="ORF">Cgig2_011865</name>
</gene>